<dbReference type="GO" id="GO:0000976">
    <property type="term" value="F:transcription cis-regulatory region binding"/>
    <property type="evidence" value="ECO:0007669"/>
    <property type="project" value="TreeGrafter"/>
</dbReference>
<dbReference type="GO" id="GO:0008270">
    <property type="term" value="F:zinc ion binding"/>
    <property type="evidence" value="ECO:0007669"/>
    <property type="project" value="InterPro"/>
</dbReference>
<evidence type="ECO:0000313" key="5">
    <source>
        <dbReference type="Proteomes" id="UP000266272"/>
    </source>
</evidence>
<dbReference type="STRING" id="490622.A0A395NFK3"/>
<protein>
    <recommendedName>
        <fullName evidence="3">Zn(2)-C6 fungal-type domain-containing protein</fullName>
    </recommendedName>
</protein>
<dbReference type="Proteomes" id="UP000266272">
    <property type="component" value="Unassembled WGS sequence"/>
</dbReference>
<dbReference type="InterPro" id="IPR001138">
    <property type="entry name" value="Zn2Cys6_DnaBD"/>
</dbReference>
<sequence>MGSASPKPTLRRRSRNGCRECRRRHRRCDEVKPFCGYCFGVGIDCVYSRELSWGGRPFRKSRFGQCLKAGVGVFSNAEGKTPQGDFRINDSGHSHRAWSPVSSPRAQTPFVYSTWPTIPAPDMSSDVLKDEAIPRETCILSDGSDSTQDSPDSDSEQALIVFRHSARSGDISQIIASYPDLHHVSVEHRNLLAYFQHQISKSLSCHEGIQSDICSSLIPMAMNSPHLLAAMLCAASCHRMSIGLQQDLSNIVGLRSLAIEKLRDSLESTDEHSLLAALGTSLVLCVSDIVSADNASNDWMIHLFGASALLKQLCVINRLPSSSYPFLIRFYTSLKTISAGNRLSVRGTLFEMPGAALGCSYIDDLAGFSNALAPIFEMIAKLKETLQRNDFGTIADDAYVTYTQLKPTDATTVCIELIKVVQSMLACRSLEFRSEICDTLSEETKQDFLLLDEAYHHMALLQLYDLVSWSSSLFGGLIQESVRNIIRCVSGMDVMSRPCPGVATLPVLFQAGCSAASQSDRMQIRELLLRARACFGMGNVINSMKFLDGIWGNSTDAGALPCQLQTLQFLPY</sequence>
<dbReference type="EMBL" id="PXOA01000489">
    <property type="protein sequence ID" value="RFU74912.1"/>
    <property type="molecule type" value="Genomic_DNA"/>
</dbReference>
<dbReference type="PANTHER" id="PTHR37534">
    <property type="entry name" value="TRANSCRIPTIONAL ACTIVATOR PROTEIN UGA3"/>
    <property type="match status" value="1"/>
</dbReference>
<comment type="caution">
    <text evidence="4">The sequence shown here is derived from an EMBL/GenBank/DDBJ whole genome shotgun (WGS) entry which is preliminary data.</text>
</comment>
<dbReference type="GO" id="GO:0045944">
    <property type="term" value="P:positive regulation of transcription by RNA polymerase II"/>
    <property type="evidence" value="ECO:0007669"/>
    <property type="project" value="TreeGrafter"/>
</dbReference>
<feature type="domain" description="Zn(2)-C6 fungal-type" evidence="3">
    <location>
        <begin position="17"/>
        <end position="47"/>
    </location>
</feature>
<accession>A0A395NFK3</accession>
<dbReference type="PANTHER" id="PTHR37534:SF15">
    <property type="entry name" value="ZN(II)2CYS6 TRANSCRIPTION FACTOR (EUROFUNG)"/>
    <property type="match status" value="1"/>
</dbReference>
<evidence type="ECO:0000313" key="4">
    <source>
        <dbReference type="EMBL" id="RFU74912.1"/>
    </source>
</evidence>
<dbReference type="Pfam" id="PF11951">
    <property type="entry name" value="Fungal_trans_2"/>
    <property type="match status" value="1"/>
</dbReference>
<name>A0A395NFK3_TRIAR</name>
<keyword evidence="2" id="KW-0539">Nucleus</keyword>
<dbReference type="SMART" id="SM00066">
    <property type="entry name" value="GAL4"/>
    <property type="match status" value="1"/>
</dbReference>
<dbReference type="PROSITE" id="PS50048">
    <property type="entry name" value="ZN2_CY6_FUNGAL_2"/>
    <property type="match status" value="1"/>
</dbReference>
<dbReference type="GO" id="GO:0000981">
    <property type="term" value="F:DNA-binding transcription factor activity, RNA polymerase II-specific"/>
    <property type="evidence" value="ECO:0007669"/>
    <property type="project" value="InterPro"/>
</dbReference>
<keyword evidence="5" id="KW-1185">Reference proteome</keyword>
<dbReference type="OrthoDB" id="288726at2759"/>
<evidence type="ECO:0000259" key="3">
    <source>
        <dbReference type="PROSITE" id="PS50048"/>
    </source>
</evidence>
<dbReference type="AlphaFoldDB" id="A0A395NFK3"/>
<reference evidence="4 5" key="1">
    <citation type="journal article" date="2018" name="PLoS Pathog.">
        <title>Evolution of structural diversity of trichothecenes, a family of toxins produced by plant pathogenic and entomopathogenic fungi.</title>
        <authorList>
            <person name="Proctor R.H."/>
            <person name="McCormick S.P."/>
            <person name="Kim H.S."/>
            <person name="Cardoza R.E."/>
            <person name="Stanley A.M."/>
            <person name="Lindo L."/>
            <person name="Kelly A."/>
            <person name="Brown D.W."/>
            <person name="Lee T."/>
            <person name="Vaughan M.M."/>
            <person name="Alexander N.J."/>
            <person name="Busman M."/>
            <person name="Gutierrez S."/>
        </authorList>
    </citation>
    <scope>NUCLEOTIDE SEQUENCE [LARGE SCALE GENOMIC DNA]</scope>
    <source>
        <strain evidence="4 5">IBT 40837</strain>
    </source>
</reference>
<dbReference type="InterPro" id="IPR021858">
    <property type="entry name" value="Fun_TF"/>
</dbReference>
<comment type="subcellular location">
    <subcellularLocation>
        <location evidence="1">Nucleus</location>
    </subcellularLocation>
</comment>
<evidence type="ECO:0000256" key="1">
    <source>
        <dbReference type="ARBA" id="ARBA00004123"/>
    </source>
</evidence>
<gene>
    <name evidence="4" type="ORF">TARUN_7330</name>
</gene>
<dbReference type="SUPFAM" id="SSF57701">
    <property type="entry name" value="Zn2/Cys6 DNA-binding domain"/>
    <property type="match status" value="1"/>
</dbReference>
<dbReference type="GO" id="GO:0005634">
    <property type="term" value="C:nucleus"/>
    <property type="evidence" value="ECO:0007669"/>
    <property type="project" value="UniProtKB-SubCell"/>
</dbReference>
<dbReference type="Gene3D" id="4.10.240.10">
    <property type="entry name" value="Zn(2)-C6 fungal-type DNA-binding domain"/>
    <property type="match status" value="1"/>
</dbReference>
<proteinExistence type="predicted"/>
<dbReference type="PROSITE" id="PS00463">
    <property type="entry name" value="ZN2_CY6_FUNGAL_1"/>
    <property type="match status" value="1"/>
</dbReference>
<organism evidence="4 5">
    <name type="scientific">Trichoderma arundinaceum</name>
    <dbReference type="NCBI Taxonomy" id="490622"/>
    <lineage>
        <taxon>Eukaryota</taxon>
        <taxon>Fungi</taxon>
        <taxon>Dikarya</taxon>
        <taxon>Ascomycota</taxon>
        <taxon>Pezizomycotina</taxon>
        <taxon>Sordariomycetes</taxon>
        <taxon>Hypocreomycetidae</taxon>
        <taxon>Hypocreales</taxon>
        <taxon>Hypocreaceae</taxon>
        <taxon>Trichoderma</taxon>
    </lineage>
</organism>
<evidence type="ECO:0000256" key="2">
    <source>
        <dbReference type="ARBA" id="ARBA00023242"/>
    </source>
</evidence>
<dbReference type="InterPro" id="IPR036864">
    <property type="entry name" value="Zn2-C6_fun-type_DNA-bd_sf"/>
</dbReference>
<dbReference type="Pfam" id="PF00172">
    <property type="entry name" value="Zn_clus"/>
    <property type="match status" value="1"/>
</dbReference>